<sequence>MKTNSFFFLFFAIAATVLFSCSQDSSTLSPSPAAGQGGSMARFAVSGDALYTVDQAKLHVYNITVPSSPHKEKEVQLGLGIETIFPFGDNLFIGSQTGMYIFDIRQQASPLLLSTYEHVTSCDPVVTDGRYAYLTLNAANLCRGVNELHVIDLQNLRAPSLVKRYPMQSPKGVGIDGNYLFVCDSGLKMYDASDVNHLQLKQHLNISAYDVIPHNGHLLVVGQDGLYQYAYTQGTLEQLSKISVQPSL</sequence>
<dbReference type="AlphaFoldDB" id="A0A839GJK5"/>
<keyword evidence="1" id="KW-0732">Signal</keyword>
<gene>
    <name evidence="2" type="ORF">FHS90_001657</name>
</gene>
<comment type="caution">
    <text evidence="2">The sequence shown here is derived from an EMBL/GenBank/DDBJ whole genome shotgun (WGS) entry which is preliminary data.</text>
</comment>
<dbReference type="InterPro" id="IPR013211">
    <property type="entry name" value="LVIVD"/>
</dbReference>
<dbReference type="SUPFAM" id="SSF63825">
    <property type="entry name" value="YWTD domain"/>
    <property type="match status" value="1"/>
</dbReference>
<dbReference type="Pfam" id="PF08309">
    <property type="entry name" value="LVIVD"/>
    <property type="match status" value="1"/>
</dbReference>
<organism evidence="2 3">
    <name type="scientific">Rufibacter quisquiliarum</name>
    <dbReference type="NCBI Taxonomy" id="1549639"/>
    <lineage>
        <taxon>Bacteria</taxon>
        <taxon>Pseudomonadati</taxon>
        <taxon>Bacteroidota</taxon>
        <taxon>Cytophagia</taxon>
        <taxon>Cytophagales</taxon>
        <taxon>Hymenobacteraceae</taxon>
        <taxon>Rufibacter</taxon>
    </lineage>
</organism>
<keyword evidence="3" id="KW-1185">Reference proteome</keyword>
<evidence type="ECO:0000313" key="2">
    <source>
        <dbReference type="EMBL" id="MBA9076949.1"/>
    </source>
</evidence>
<proteinExistence type="predicted"/>
<accession>A0A839GJK5</accession>
<evidence type="ECO:0000256" key="1">
    <source>
        <dbReference type="SAM" id="SignalP"/>
    </source>
</evidence>
<name>A0A839GJK5_9BACT</name>
<dbReference type="PROSITE" id="PS51257">
    <property type="entry name" value="PROKAR_LIPOPROTEIN"/>
    <property type="match status" value="1"/>
</dbReference>
<dbReference type="RefSeq" id="WP_182512624.1">
    <property type="nucleotide sequence ID" value="NZ_JACJIQ010000005.1"/>
</dbReference>
<dbReference type="Proteomes" id="UP000563094">
    <property type="component" value="Unassembled WGS sequence"/>
</dbReference>
<evidence type="ECO:0000313" key="3">
    <source>
        <dbReference type="Proteomes" id="UP000563094"/>
    </source>
</evidence>
<protein>
    <recommendedName>
        <fullName evidence="4">LVIVD repeat-containing protein</fullName>
    </recommendedName>
</protein>
<dbReference type="EMBL" id="JACJIQ010000005">
    <property type="protein sequence ID" value="MBA9076949.1"/>
    <property type="molecule type" value="Genomic_DNA"/>
</dbReference>
<reference evidence="2 3" key="1">
    <citation type="submission" date="2020-08" db="EMBL/GenBank/DDBJ databases">
        <title>Genomic Encyclopedia of Type Strains, Phase IV (KMG-IV): sequencing the most valuable type-strain genomes for metagenomic binning, comparative biology and taxonomic classification.</title>
        <authorList>
            <person name="Goeker M."/>
        </authorList>
    </citation>
    <scope>NUCLEOTIDE SEQUENCE [LARGE SCALE GENOMIC DNA]</scope>
    <source>
        <strain evidence="2 3">DSM 29854</strain>
    </source>
</reference>
<feature type="chain" id="PRO_5033009882" description="LVIVD repeat-containing protein" evidence="1">
    <location>
        <begin position="21"/>
        <end position="248"/>
    </location>
</feature>
<evidence type="ECO:0008006" key="4">
    <source>
        <dbReference type="Google" id="ProtNLM"/>
    </source>
</evidence>
<feature type="signal peptide" evidence="1">
    <location>
        <begin position="1"/>
        <end position="20"/>
    </location>
</feature>